<gene>
    <name evidence="13" type="ORF">FKV68_10135</name>
</gene>
<dbReference type="PIRSF" id="PIRSF000239">
    <property type="entry name" value="AHPC"/>
    <property type="match status" value="1"/>
</dbReference>
<comment type="similarity">
    <text evidence="10">Belongs to the peroxiredoxin family. BCP/PrxQ subfamily.</text>
</comment>
<evidence type="ECO:0000313" key="13">
    <source>
        <dbReference type="EMBL" id="QLL61780.1"/>
    </source>
</evidence>
<comment type="catalytic activity">
    <reaction evidence="12">
        <text>a hydroperoxide + [thioredoxin]-dithiol = an alcohol + [thioredoxin]-disulfide + H2O</text>
        <dbReference type="Rhea" id="RHEA:62620"/>
        <dbReference type="Rhea" id="RHEA-COMP:10698"/>
        <dbReference type="Rhea" id="RHEA-COMP:10700"/>
        <dbReference type="ChEBI" id="CHEBI:15377"/>
        <dbReference type="ChEBI" id="CHEBI:29950"/>
        <dbReference type="ChEBI" id="CHEBI:30879"/>
        <dbReference type="ChEBI" id="CHEBI:35924"/>
        <dbReference type="ChEBI" id="CHEBI:50058"/>
        <dbReference type="EC" id="1.11.1.24"/>
    </reaction>
</comment>
<dbReference type="RefSeq" id="WP_180941320.1">
    <property type="nucleotide sequence ID" value="NZ_CP041238.1"/>
</dbReference>
<evidence type="ECO:0000313" key="14">
    <source>
        <dbReference type="Proteomes" id="UP000510721"/>
    </source>
</evidence>
<dbReference type="EC" id="1.11.1.24" evidence="3"/>
<dbReference type="InterPro" id="IPR024706">
    <property type="entry name" value="Peroxiredoxin_AhpC-typ"/>
</dbReference>
<proteinExistence type="inferred from homology"/>
<evidence type="ECO:0000256" key="11">
    <source>
        <dbReference type="ARBA" id="ARBA00042639"/>
    </source>
</evidence>
<evidence type="ECO:0000256" key="7">
    <source>
        <dbReference type="ARBA" id="ARBA00023157"/>
    </source>
</evidence>
<evidence type="ECO:0000256" key="2">
    <source>
        <dbReference type="ARBA" id="ARBA00011245"/>
    </source>
</evidence>
<evidence type="ECO:0000256" key="10">
    <source>
        <dbReference type="ARBA" id="ARBA00038489"/>
    </source>
</evidence>
<dbReference type="Proteomes" id="UP000510721">
    <property type="component" value="Chromosome"/>
</dbReference>
<evidence type="ECO:0000256" key="12">
    <source>
        <dbReference type="ARBA" id="ARBA00049091"/>
    </source>
</evidence>
<dbReference type="EMBL" id="CP041238">
    <property type="protein sequence ID" value="QLL61780.1"/>
    <property type="molecule type" value="Genomic_DNA"/>
</dbReference>
<dbReference type="Gene3D" id="3.40.30.10">
    <property type="entry name" value="Glutaredoxin"/>
    <property type="match status" value="1"/>
</dbReference>
<dbReference type="KEGG" id="emx:FKV68_10135"/>
<dbReference type="GO" id="GO:0034599">
    <property type="term" value="P:cellular response to oxidative stress"/>
    <property type="evidence" value="ECO:0007669"/>
    <property type="project" value="TreeGrafter"/>
</dbReference>
<dbReference type="InterPro" id="IPR050924">
    <property type="entry name" value="Peroxiredoxin_BCP/PrxQ"/>
</dbReference>
<dbReference type="CDD" id="cd03017">
    <property type="entry name" value="PRX_BCP"/>
    <property type="match status" value="1"/>
</dbReference>
<dbReference type="PANTHER" id="PTHR42801:SF4">
    <property type="entry name" value="AHPC_TSA FAMILY PROTEIN"/>
    <property type="match status" value="1"/>
</dbReference>
<organism evidence="13 14">
    <name type="scientific">Sinorhizobium mexicanum</name>
    <dbReference type="NCBI Taxonomy" id="375549"/>
    <lineage>
        <taxon>Bacteria</taxon>
        <taxon>Pseudomonadati</taxon>
        <taxon>Pseudomonadota</taxon>
        <taxon>Alphaproteobacteria</taxon>
        <taxon>Hyphomicrobiales</taxon>
        <taxon>Rhizobiaceae</taxon>
        <taxon>Sinorhizobium/Ensifer group</taxon>
        <taxon>Sinorhizobium</taxon>
    </lineage>
</organism>
<evidence type="ECO:0000256" key="5">
    <source>
        <dbReference type="ARBA" id="ARBA00022862"/>
    </source>
</evidence>
<dbReference type="GO" id="GO:0005737">
    <property type="term" value="C:cytoplasm"/>
    <property type="evidence" value="ECO:0007669"/>
    <property type="project" value="TreeGrafter"/>
</dbReference>
<dbReference type="InterPro" id="IPR036249">
    <property type="entry name" value="Thioredoxin-like_sf"/>
</dbReference>
<evidence type="ECO:0000256" key="4">
    <source>
        <dbReference type="ARBA" id="ARBA00022559"/>
    </source>
</evidence>
<dbReference type="Pfam" id="PF00578">
    <property type="entry name" value="AhpC-TSA"/>
    <property type="match status" value="1"/>
</dbReference>
<dbReference type="InterPro" id="IPR000866">
    <property type="entry name" value="AhpC/TSA"/>
</dbReference>
<dbReference type="PROSITE" id="PS51352">
    <property type="entry name" value="THIOREDOXIN_2"/>
    <property type="match status" value="1"/>
</dbReference>
<sequence>MARLGPGDVAPDFELPRDGGGSISLSALRGKPVVLFFYPKDDTKACTEEAISFSSLANDFAAAGVVLIGLSPDSVKRHDRFAKKHNLTVMLAADEEKNVVNAYGVWAEKTLYGRKYMGVERTTFLINPDGTINRVWKKVRVAGHASEVLAAAKTL</sequence>
<dbReference type="SUPFAM" id="SSF52833">
    <property type="entry name" value="Thioredoxin-like"/>
    <property type="match status" value="1"/>
</dbReference>
<dbReference type="AlphaFoldDB" id="A0A859QIH2"/>
<dbReference type="PANTHER" id="PTHR42801">
    <property type="entry name" value="THIOREDOXIN-DEPENDENT PEROXIDE REDUCTASE"/>
    <property type="match status" value="1"/>
</dbReference>
<accession>A0A859QIH2</accession>
<keyword evidence="5" id="KW-0049">Antioxidant</keyword>
<name>A0A859QIH2_9HYPH</name>
<evidence type="ECO:0000256" key="9">
    <source>
        <dbReference type="ARBA" id="ARBA00032824"/>
    </source>
</evidence>
<keyword evidence="6" id="KW-0560">Oxidoreductase</keyword>
<comment type="subunit">
    <text evidence="2">Monomer.</text>
</comment>
<keyword evidence="4" id="KW-0575">Peroxidase</keyword>
<keyword evidence="14" id="KW-1185">Reference proteome</keyword>
<evidence type="ECO:0000256" key="8">
    <source>
        <dbReference type="ARBA" id="ARBA00023284"/>
    </source>
</evidence>
<dbReference type="GO" id="GO:0045454">
    <property type="term" value="P:cell redox homeostasis"/>
    <property type="evidence" value="ECO:0007669"/>
    <property type="project" value="TreeGrafter"/>
</dbReference>
<evidence type="ECO:0000256" key="1">
    <source>
        <dbReference type="ARBA" id="ARBA00003330"/>
    </source>
</evidence>
<comment type="function">
    <text evidence="1">Thiol-specific peroxidase that catalyzes the reduction of hydrogen peroxide and organic hydroperoxides to water and alcohols, respectively. Plays a role in cell protection against oxidative stress by detoxifying peroxides and as sensor of hydrogen peroxide-mediated signaling events.</text>
</comment>
<dbReference type="FunFam" id="3.40.30.10:FF:000007">
    <property type="entry name" value="Thioredoxin-dependent thiol peroxidase"/>
    <property type="match status" value="1"/>
</dbReference>
<reference evidence="13 14" key="1">
    <citation type="submission" date="2019-06" db="EMBL/GenBank/DDBJ databases">
        <title>Complete genome sequence of Ensifer mexicanus ITTG R7 isolated from nodules of Acacia angustissima (Mill.) Kuntze.</title>
        <authorList>
            <person name="Rincon-Rosales R."/>
            <person name="Rogel M.A."/>
            <person name="Guerrero G."/>
            <person name="Rincon-Molina C.I."/>
            <person name="Lopez-Lopez A."/>
            <person name="Martinez-Romero E."/>
        </authorList>
    </citation>
    <scope>NUCLEOTIDE SEQUENCE [LARGE SCALE GENOMIC DNA]</scope>
    <source>
        <strain evidence="13 14">ITTG R7</strain>
    </source>
</reference>
<dbReference type="InterPro" id="IPR013766">
    <property type="entry name" value="Thioredoxin_domain"/>
</dbReference>
<evidence type="ECO:0000256" key="3">
    <source>
        <dbReference type="ARBA" id="ARBA00013017"/>
    </source>
</evidence>
<keyword evidence="8" id="KW-0676">Redox-active center</keyword>
<evidence type="ECO:0000256" key="6">
    <source>
        <dbReference type="ARBA" id="ARBA00023002"/>
    </source>
</evidence>
<dbReference type="GO" id="GO:0008379">
    <property type="term" value="F:thioredoxin peroxidase activity"/>
    <property type="evidence" value="ECO:0007669"/>
    <property type="project" value="TreeGrafter"/>
</dbReference>
<protein>
    <recommendedName>
        <fullName evidence="3">thioredoxin-dependent peroxiredoxin</fullName>
        <ecNumber evidence="3">1.11.1.24</ecNumber>
    </recommendedName>
    <alternativeName>
        <fullName evidence="9">Thioredoxin peroxidase</fullName>
    </alternativeName>
    <alternativeName>
        <fullName evidence="11">Thioredoxin-dependent peroxiredoxin Bcp</fullName>
    </alternativeName>
</protein>
<keyword evidence="7" id="KW-1015">Disulfide bond</keyword>